<dbReference type="HOGENOM" id="CLU_046102_0_0_5"/>
<feature type="domain" description="Oxidoreductase DRL-like catalytic" evidence="1">
    <location>
        <begin position="242"/>
        <end position="349"/>
    </location>
</feature>
<gene>
    <name evidence="2" type="ordered locus">Rru_A3141</name>
</gene>
<dbReference type="eggNOG" id="COG4091">
    <property type="taxonomic scope" value="Bacteria"/>
</dbReference>
<dbReference type="SUPFAM" id="SSF51735">
    <property type="entry name" value="NAD(P)-binding Rossmann-fold domains"/>
    <property type="match status" value="1"/>
</dbReference>
<sequence>MNYEHLFADLQDRRIHIALTGAKGGFSRTLLAQCKMIPQITLSALCDLDVAGTAALLESLGFPADSHAICATPIEVTAAAASGRIALVADYRLLDGLALDIVVEATGNPEISMQIALAALRRQVHVAMVSKETDSVVGPQLFKIARDNGVVYTTADGDQPSNLIGLVTWARILGFEIVAAGKSSEYDYVFDPKSAQLTYSGQTIDVPALRDLWTLGDDVPALMKARSAAIARLPQSAVPDYCEMNVVADSTGLTPACDALSYPLCRADELADVFAPRADGGLLDRSGVVDVFNCLRRPDEASFGGGVFVVVRVKDADSWEVLRQKGHVVSRNGKYACLYLPYHIMGLETPISLFSAVLHGRPSGGMKIVRHAVMAMRTDRAFRAGERLAMGGHHHTVADVTALLLPADPQSTALAPFYLAANRTLVTDVAAGTLITPAMLDLEGSALYDLWRSPV</sequence>
<evidence type="ECO:0000259" key="1">
    <source>
        <dbReference type="Pfam" id="PF21135"/>
    </source>
</evidence>
<dbReference type="PhylomeDB" id="Q2RPK9"/>
<dbReference type="EMBL" id="CP000230">
    <property type="protein sequence ID" value="ABC23936.1"/>
    <property type="molecule type" value="Genomic_DNA"/>
</dbReference>
<organism evidence="2 3">
    <name type="scientific">Rhodospirillum rubrum (strain ATCC 11170 / ATH 1.1.1 / DSM 467 / LMG 4362 / NCIMB 8255 / S1)</name>
    <dbReference type="NCBI Taxonomy" id="269796"/>
    <lineage>
        <taxon>Bacteria</taxon>
        <taxon>Pseudomonadati</taxon>
        <taxon>Pseudomonadota</taxon>
        <taxon>Alphaproteobacteria</taxon>
        <taxon>Rhodospirillales</taxon>
        <taxon>Rhodospirillaceae</taxon>
        <taxon>Rhodospirillum</taxon>
    </lineage>
</organism>
<dbReference type="Gene3D" id="3.40.50.720">
    <property type="entry name" value="NAD(P)-binding Rossmann-like Domain"/>
    <property type="match status" value="1"/>
</dbReference>
<dbReference type="PATRIC" id="fig|269796.9.peg.3254"/>
<keyword evidence="3" id="KW-1185">Reference proteome</keyword>
<accession>Q2RPK9</accession>
<dbReference type="KEGG" id="rru:Rru_A3141"/>
<reference evidence="2 3" key="1">
    <citation type="journal article" date="2011" name="Stand. Genomic Sci.">
        <title>Complete genome sequence of Rhodospirillum rubrum type strain (S1).</title>
        <authorList>
            <person name="Munk A.C."/>
            <person name="Copeland A."/>
            <person name="Lucas S."/>
            <person name="Lapidus A."/>
            <person name="Del Rio T.G."/>
            <person name="Barry K."/>
            <person name="Detter J.C."/>
            <person name="Hammon N."/>
            <person name="Israni S."/>
            <person name="Pitluck S."/>
            <person name="Brettin T."/>
            <person name="Bruce D."/>
            <person name="Han C."/>
            <person name="Tapia R."/>
            <person name="Gilna P."/>
            <person name="Schmutz J."/>
            <person name="Larimer F."/>
            <person name="Land M."/>
            <person name="Kyrpides N.C."/>
            <person name="Mavromatis K."/>
            <person name="Richardson P."/>
            <person name="Rohde M."/>
            <person name="Goker M."/>
            <person name="Klenk H.P."/>
            <person name="Zhang Y."/>
            <person name="Roberts G.P."/>
            <person name="Reslewic S."/>
            <person name="Schwartz D.C."/>
        </authorList>
    </citation>
    <scope>NUCLEOTIDE SEQUENCE [LARGE SCALE GENOMIC DNA]</scope>
    <source>
        <strain evidence="3">ATCC 11170 / ATH 1.1.1 / DSM 467 / LMG 4362 / NCIMB 8255 / S1</strain>
    </source>
</reference>
<dbReference type="InterPro" id="IPR048423">
    <property type="entry name" value="DRL_cat"/>
</dbReference>
<dbReference type="Pfam" id="PF21135">
    <property type="entry name" value="DRL_cat"/>
    <property type="match status" value="1"/>
</dbReference>
<evidence type="ECO:0000313" key="2">
    <source>
        <dbReference type="EMBL" id="ABC23936.1"/>
    </source>
</evidence>
<dbReference type="AlphaFoldDB" id="Q2RPK9"/>
<dbReference type="RefSeq" id="WP_011390889.1">
    <property type="nucleotide sequence ID" value="NC_007643.1"/>
</dbReference>
<dbReference type="InterPro" id="IPR036291">
    <property type="entry name" value="NAD(P)-bd_dom_sf"/>
</dbReference>
<dbReference type="Proteomes" id="UP000001929">
    <property type="component" value="Chromosome"/>
</dbReference>
<dbReference type="STRING" id="269796.Rru_A3141"/>
<dbReference type="EnsemblBacteria" id="ABC23936">
    <property type="protein sequence ID" value="ABC23936"/>
    <property type="gene ID" value="Rru_A3141"/>
</dbReference>
<dbReference type="PANTHER" id="PTHR37850">
    <property type="entry name" value="STRU PROTEIN"/>
    <property type="match status" value="1"/>
</dbReference>
<dbReference type="PANTHER" id="PTHR37850:SF3">
    <property type="entry name" value="BLR7815 PROTEIN"/>
    <property type="match status" value="1"/>
</dbReference>
<protein>
    <submittedName>
        <fullName evidence="2">Homoserine dehydrogenase, NAD-binding</fullName>
    </submittedName>
</protein>
<name>Q2RPK9_RHORT</name>
<evidence type="ECO:0000313" key="3">
    <source>
        <dbReference type="Proteomes" id="UP000001929"/>
    </source>
</evidence>
<proteinExistence type="predicted"/>